<keyword evidence="2" id="KW-0808">Transferase</keyword>
<evidence type="ECO:0000259" key="1">
    <source>
        <dbReference type="Pfam" id="PF00535"/>
    </source>
</evidence>
<reference evidence="3" key="1">
    <citation type="submission" date="2019-07" db="EMBL/GenBank/DDBJ databases">
        <title>Chitinimonas sp. nov., isolated from Ny-Alesund, arctica soil.</title>
        <authorList>
            <person name="Xu Q."/>
            <person name="Peng F."/>
        </authorList>
    </citation>
    <scope>NUCLEOTIDE SEQUENCE [LARGE SCALE GENOMIC DNA]</scope>
    <source>
        <strain evidence="3">R3-44</strain>
    </source>
</reference>
<name>A0A516SGZ4_9NEIS</name>
<dbReference type="AlphaFoldDB" id="A0A516SGZ4"/>
<dbReference type="Pfam" id="PF00535">
    <property type="entry name" value="Glycos_transf_2"/>
    <property type="match status" value="1"/>
</dbReference>
<dbReference type="Gene3D" id="3.90.550.10">
    <property type="entry name" value="Spore Coat Polysaccharide Biosynthesis Protein SpsA, Chain A"/>
    <property type="match status" value="1"/>
</dbReference>
<evidence type="ECO:0000313" key="3">
    <source>
        <dbReference type="Proteomes" id="UP000317550"/>
    </source>
</evidence>
<dbReference type="RefSeq" id="WP_144278818.1">
    <property type="nucleotide sequence ID" value="NZ_CP041730.1"/>
</dbReference>
<feature type="domain" description="Glycosyltransferase 2-like" evidence="1">
    <location>
        <begin position="11"/>
        <end position="115"/>
    </location>
</feature>
<sequence length="263" mass="28728">MPGISSPRIAVVTAYHRESAAMLRRCLDSVAAQTQVCTHFLVSDGHASAEVAARAVRHIQLGIEHGDYGDTPRAIGSLLAINEGYEAIAYLDADNYFLPTHLADLVAAWEADGRQWDVLTSGRFFIYPDGRAMPLSDADGPWLAADTNCLFLAGAALDITPLWGRMPAAFHVFGDRIIWQALQAKGLRIAHLPVASVAYTSNWKTQYLAMGELPPPDAKDIAEPARAAARWWQGLDEAERERQRQILGFDPGPLLALLNTEPS</sequence>
<accession>A0A516SGZ4</accession>
<dbReference type="KEGG" id="cari:FNU76_14260"/>
<dbReference type="GO" id="GO:0016740">
    <property type="term" value="F:transferase activity"/>
    <property type="evidence" value="ECO:0007669"/>
    <property type="project" value="UniProtKB-KW"/>
</dbReference>
<dbReference type="OrthoDB" id="9802632at2"/>
<dbReference type="CDD" id="cd00761">
    <property type="entry name" value="Glyco_tranf_GTA_type"/>
    <property type="match status" value="1"/>
</dbReference>
<protein>
    <submittedName>
        <fullName evidence="2">Glycosyltransferase family 2 protein</fullName>
    </submittedName>
</protein>
<organism evidence="2 3">
    <name type="scientific">Chitinimonas arctica</name>
    <dbReference type="NCBI Taxonomy" id="2594795"/>
    <lineage>
        <taxon>Bacteria</taxon>
        <taxon>Pseudomonadati</taxon>
        <taxon>Pseudomonadota</taxon>
        <taxon>Betaproteobacteria</taxon>
        <taxon>Neisseriales</taxon>
        <taxon>Chitinibacteraceae</taxon>
        <taxon>Chitinimonas</taxon>
    </lineage>
</organism>
<evidence type="ECO:0000313" key="2">
    <source>
        <dbReference type="EMBL" id="QDQ27425.1"/>
    </source>
</evidence>
<dbReference type="InterPro" id="IPR029044">
    <property type="entry name" value="Nucleotide-diphossugar_trans"/>
</dbReference>
<dbReference type="InterPro" id="IPR001173">
    <property type="entry name" value="Glyco_trans_2-like"/>
</dbReference>
<dbReference type="Proteomes" id="UP000317550">
    <property type="component" value="Chromosome"/>
</dbReference>
<gene>
    <name evidence="2" type="ORF">FNU76_14260</name>
</gene>
<dbReference type="SUPFAM" id="SSF53448">
    <property type="entry name" value="Nucleotide-diphospho-sugar transferases"/>
    <property type="match status" value="1"/>
</dbReference>
<proteinExistence type="predicted"/>
<dbReference type="EMBL" id="CP041730">
    <property type="protein sequence ID" value="QDQ27425.1"/>
    <property type="molecule type" value="Genomic_DNA"/>
</dbReference>
<keyword evidence="3" id="KW-1185">Reference proteome</keyword>